<protein>
    <recommendedName>
        <fullName evidence="4">Ketoreductase (KR) domain-containing protein</fullName>
    </recommendedName>
</protein>
<keyword evidence="1" id="KW-0560">Oxidoreductase</keyword>
<dbReference type="InterPro" id="IPR002347">
    <property type="entry name" value="SDR_fam"/>
</dbReference>
<dbReference type="InterPro" id="IPR036291">
    <property type="entry name" value="NAD(P)-bd_dom_sf"/>
</dbReference>
<reference evidence="2 3" key="1">
    <citation type="journal article" date="2015" name="Front. Microbiol.">
        <title>Genome sequence of the plant growth promoting endophytic yeast Rhodotorula graminis WP1.</title>
        <authorList>
            <person name="Firrincieli A."/>
            <person name="Otillar R."/>
            <person name="Salamov A."/>
            <person name="Schmutz J."/>
            <person name="Khan Z."/>
            <person name="Redman R.S."/>
            <person name="Fleck N.D."/>
            <person name="Lindquist E."/>
            <person name="Grigoriev I.V."/>
            <person name="Doty S.L."/>
        </authorList>
    </citation>
    <scope>NUCLEOTIDE SEQUENCE [LARGE SCALE GENOMIC DNA]</scope>
    <source>
        <strain evidence="2 3">WP1</strain>
    </source>
</reference>
<dbReference type="Proteomes" id="UP000053890">
    <property type="component" value="Unassembled WGS sequence"/>
</dbReference>
<dbReference type="Pfam" id="PF00106">
    <property type="entry name" value="adh_short"/>
    <property type="match status" value="1"/>
</dbReference>
<dbReference type="PANTHER" id="PTHR47534">
    <property type="entry name" value="YALI0E05731P"/>
    <property type="match status" value="1"/>
</dbReference>
<dbReference type="EMBL" id="KQ474079">
    <property type="protein sequence ID" value="KPV74904.1"/>
    <property type="molecule type" value="Genomic_DNA"/>
</dbReference>
<proteinExistence type="predicted"/>
<gene>
    <name evidence="2" type="ORF">RHOBADRAFT_27355</name>
</gene>
<accession>A0A194S300</accession>
<dbReference type="InterPro" id="IPR052228">
    <property type="entry name" value="Sec_Metab_Biosynth_Oxidored"/>
</dbReference>
<dbReference type="Gene3D" id="3.40.50.720">
    <property type="entry name" value="NAD(P)-binding Rossmann-like Domain"/>
    <property type="match status" value="1"/>
</dbReference>
<evidence type="ECO:0008006" key="4">
    <source>
        <dbReference type="Google" id="ProtNLM"/>
    </source>
</evidence>
<evidence type="ECO:0000313" key="3">
    <source>
        <dbReference type="Proteomes" id="UP000053890"/>
    </source>
</evidence>
<dbReference type="OMA" id="YAELPFY"/>
<evidence type="ECO:0000256" key="1">
    <source>
        <dbReference type="ARBA" id="ARBA00023002"/>
    </source>
</evidence>
<organism evidence="2 3">
    <name type="scientific">Rhodotorula graminis (strain WP1)</name>
    <dbReference type="NCBI Taxonomy" id="578459"/>
    <lineage>
        <taxon>Eukaryota</taxon>
        <taxon>Fungi</taxon>
        <taxon>Dikarya</taxon>
        <taxon>Basidiomycota</taxon>
        <taxon>Pucciniomycotina</taxon>
        <taxon>Microbotryomycetes</taxon>
        <taxon>Sporidiobolales</taxon>
        <taxon>Sporidiobolaceae</taxon>
        <taxon>Rhodotorula</taxon>
    </lineage>
</organism>
<dbReference type="RefSeq" id="XP_018270953.1">
    <property type="nucleotide sequence ID" value="XM_018412787.1"/>
</dbReference>
<dbReference type="PANTHER" id="PTHR47534:SF3">
    <property type="entry name" value="ALCOHOL DEHYDROGENASE-LIKE C-TERMINAL DOMAIN-CONTAINING PROTEIN"/>
    <property type="match status" value="1"/>
</dbReference>
<dbReference type="STRING" id="578459.A0A194S300"/>
<dbReference type="SUPFAM" id="SSF51735">
    <property type="entry name" value="NAD(P)-binding Rossmann-fold domains"/>
    <property type="match status" value="1"/>
</dbReference>
<keyword evidence="3" id="KW-1185">Reference proteome</keyword>
<dbReference type="OrthoDB" id="2898509at2759"/>
<dbReference type="AlphaFoldDB" id="A0A194S300"/>
<dbReference type="GeneID" id="28973236"/>
<name>A0A194S300_RHOGW</name>
<dbReference type="GO" id="GO:0016491">
    <property type="term" value="F:oxidoreductase activity"/>
    <property type="evidence" value="ECO:0007669"/>
    <property type="project" value="UniProtKB-KW"/>
</dbReference>
<sequence>MPSSTDAARYNHKLDLSGKTAAVAGGTQGIGAAVGLRFAQAGANVYVIGRNEKLGEDVVRRCRAQAGAAADGKTFEFIKADLSCVPESRSLCSQGRRADMHASDRSVSEVHRVAKELERKTGKAGIDYLVTTQGGPPHGAYTQTSSTPSHDAHFAVQTLSRFGLAYLLASSNTLKDTWLSVCAPAGAKGPEPDVDDLELEKREHRDKWLLGRIMGQGKQDSALGDAVAVQFHKHFPHLRSAHLFPGFVFTNALASTSLVPSPILSLYNLVGPLAARILPFGNLPETYADVPVYVAANPAARSQGLEYCNERMKPLGSPAWAEGATGAKVWDGLRAMIEE</sequence>
<evidence type="ECO:0000313" key="2">
    <source>
        <dbReference type="EMBL" id="KPV74904.1"/>
    </source>
</evidence>